<keyword evidence="5" id="KW-1185">Reference proteome</keyword>
<accession>A0A7X8THS6</accession>
<dbReference type="CDD" id="cd02947">
    <property type="entry name" value="TRX_family"/>
    <property type="match status" value="1"/>
</dbReference>
<dbReference type="AlphaFoldDB" id="A0A7X8THS6"/>
<gene>
    <name evidence="4" type="primary">trxA</name>
    <name evidence="4" type="ORF">HGQ17_02935</name>
</gene>
<feature type="domain" description="Thioredoxin" evidence="3">
    <location>
        <begin position="1"/>
        <end position="105"/>
    </location>
</feature>
<evidence type="ECO:0000259" key="3">
    <source>
        <dbReference type="PROSITE" id="PS51352"/>
    </source>
</evidence>
<dbReference type="InterPro" id="IPR005746">
    <property type="entry name" value="Thioredoxin"/>
</dbReference>
<dbReference type="PROSITE" id="PS51352">
    <property type="entry name" value="THIOREDOXIN_2"/>
    <property type="match status" value="1"/>
</dbReference>
<dbReference type="PRINTS" id="PR00421">
    <property type="entry name" value="THIOREDOXIN"/>
</dbReference>
<dbReference type="Proteomes" id="UP000523139">
    <property type="component" value="Unassembled WGS sequence"/>
</dbReference>
<name>A0A7X8THS6_9MICC</name>
<reference evidence="4 5" key="1">
    <citation type="submission" date="2020-04" db="EMBL/GenBank/DDBJ databases">
        <title>Nesterenkonia sp. nov., isolated from marine sediment.</title>
        <authorList>
            <person name="Zhang G."/>
        </authorList>
    </citation>
    <scope>NUCLEOTIDE SEQUENCE [LARGE SCALE GENOMIC DNA]</scope>
    <source>
        <strain evidence="4 5">MY13</strain>
    </source>
</reference>
<dbReference type="EMBL" id="JABAHY010000002">
    <property type="protein sequence ID" value="NLS08973.1"/>
    <property type="molecule type" value="Genomic_DNA"/>
</dbReference>
<dbReference type="SUPFAM" id="SSF52833">
    <property type="entry name" value="Thioredoxin-like"/>
    <property type="match status" value="1"/>
</dbReference>
<dbReference type="RefSeq" id="WP_168886486.1">
    <property type="nucleotide sequence ID" value="NZ_JABAHY010000002.1"/>
</dbReference>
<evidence type="ECO:0000256" key="1">
    <source>
        <dbReference type="ARBA" id="ARBA00023157"/>
    </source>
</evidence>
<evidence type="ECO:0000256" key="2">
    <source>
        <dbReference type="NCBIfam" id="TIGR01068"/>
    </source>
</evidence>
<dbReference type="PANTHER" id="PTHR46115">
    <property type="entry name" value="THIOREDOXIN-LIKE PROTEIN 1"/>
    <property type="match status" value="1"/>
</dbReference>
<dbReference type="InterPro" id="IPR013766">
    <property type="entry name" value="Thioredoxin_domain"/>
</dbReference>
<protein>
    <recommendedName>
        <fullName evidence="2">Thioredoxin</fullName>
    </recommendedName>
</protein>
<sequence>MATTELTADDFQKTLDDSEILFIDFWAEWCGPCKQFAPVYEEVSEQHPEITFAKVDTETEQELAAAANITSIPTLMAFREKVLVFSQPGALNAEQLNQVVTAVKDLDMEEVHKQVAEQEQDQGQEQG</sequence>
<organism evidence="4 5">
    <name type="scientific">Nesterenkonia sedimenti</name>
    <dbReference type="NCBI Taxonomy" id="1463632"/>
    <lineage>
        <taxon>Bacteria</taxon>
        <taxon>Bacillati</taxon>
        <taxon>Actinomycetota</taxon>
        <taxon>Actinomycetes</taxon>
        <taxon>Micrococcales</taxon>
        <taxon>Micrococcaceae</taxon>
        <taxon>Nesterenkonia</taxon>
    </lineage>
</organism>
<dbReference type="GO" id="GO:0015035">
    <property type="term" value="F:protein-disulfide reductase activity"/>
    <property type="evidence" value="ECO:0007669"/>
    <property type="project" value="UniProtKB-UniRule"/>
</dbReference>
<dbReference type="FunFam" id="3.40.30.10:FF:000155">
    <property type="entry name" value="Thioredoxin"/>
    <property type="match status" value="1"/>
</dbReference>
<dbReference type="InterPro" id="IPR017937">
    <property type="entry name" value="Thioredoxin_CS"/>
</dbReference>
<dbReference type="PROSITE" id="PS00194">
    <property type="entry name" value="THIOREDOXIN_1"/>
    <property type="match status" value="1"/>
</dbReference>
<evidence type="ECO:0000313" key="5">
    <source>
        <dbReference type="Proteomes" id="UP000523139"/>
    </source>
</evidence>
<keyword evidence="1" id="KW-1015">Disulfide bond</keyword>
<proteinExistence type="predicted"/>
<evidence type="ECO:0000313" key="4">
    <source>
        <dbReference type="EMBL" id="NLS08973.1"/>
    </source>
</evidence>
<dbReference type="Gene3D" id="3.40.30.10">
    <property type="entry name" value="Glutaredoxin"/>
    <property type="match status" value="1"/>
</dbReference>
<dbReference type="InterPro" id="IPR036249">
    <property type="entry name" value="Thioredoxin-like_sf"/>
</dbReference>
<dbReference type="Pfam" id="PF00085">
    <property type="entry name" value="Thioredoxin"/>
    <property type="match status" value="1"/>
</dbReference>
<dbReference type="NCBIfam" id="TIGR01068">
    <property type="entry name" value="thioredoxin"/>
    <property type="match status" value="1"/>
</dbReference>
<comment type="caution">
    <text evidence="4">The sequence shown here is derived from an EMBL/GenBank/DDBJ whole genome shotgun (WGS) entry which is preliminary data.</text>
</comment>